<feature type="coiled-coil region" evidence="10">
    <location>
        <begin position="204"/>
        <end position="242"/>
    </location>
</feature>
<comment type="subcellular location">
    <subcellularLocation>
        <location evidence="1">Cell membrane</location>
        <topology evidence="1">Single-pass membrane protein</topology>
    </subcellularLocation>
    <subcellularLocation>
        <location evidence="2">Endoplasmic reticulum membrane</location>
        <topology evidence="2">Single-pass membrane protein</topology>
    </subcellularLocation>
</comment>
<dbReference type="InterPro" id="IPR055282">
    <property type="entry name" value="PPI1-4"/>
</dbReference>
<sequence length="274" mass="32603">MESSLDANNIREIRAVPEEDEGNHANRFDVILGHEPNLDMSQMVVFMKDDHVSKKVRRFYNLAKFWPYKDLDEESKIEKAEKLIKQLDQERIPLIESYTRIQNNTQQVRVLHGSKNLVTERKVLKEIPETTSRNEQHSKDNFMVSLNESIQWYFQQRRGNQGIISRYKNFLKEVKRLGEKMERSSANASLKGRIWDPWTSRNAIKDQISLIKKLTDEIKREEAELNSEIERRRRKIEAITKEVVDLGEQLNYVKQRKDKAEMRLYKSRKQREVA</sequence>
<dbReference type="PANTHER" id="PTHR32219">
    <property type="entry name" value="RNA-BINDING PROTEIN YLMH-RELATED"/>
    <property type="match status" value="1"/>
</dbReference>
<comment type="similarity">
    <text evidence="9">Belongs to the plant Proton pump-interactor protein family.</text>
</comment>
<dbReference type="GO" id="GO:0005789">
    <property type="term" value="C:endoplasmic reticulum membrane"/>
    <property type="evidence" value="ECO:0007669"/>
    <property type="project" value="UniProtKB-SubCell"/>
</dbReference>
<keyword evidence="3" id="KW-1003">Cell membrane</keyword>
<proteinExistence type="inferred from homology"/>
<dbReference type="AlphaFoldDB" id="A0A1R3JQ42"/>
<evidence type="ECO:0008006" key="13">
    <source>
        <dbReference type="Google" id="ProtNLM"/>
    </source>
</evidence>
<evidence type="ECO:0000256" key="1">
    <source>
        <dbReference type="ARBA" id="ARBA00004162"/>
    </source>
</evidence>
<evidence type="ECO:0000313" key="12">
    <source>
        <dbReference type="Proteomes" id="UP000187203"/>
    </source>
</evidence>
<evidence type="ECO:0000256" key="5">
    <source>
        <dbReference type="ARBA" id="ARBA00022824"/>
    </source>
</evidence>
<dbReference type="PANTHER" id="PTHR32219:SF2">
    <property type="entry name" value="PROTON PUMP-INTERACTOR 1"/>
    <property type="match status" value="1"/>
</dbReference>
<evidence type="ECO:0000256" key="3">
    <source>
        <dbReference type="ARBA" id="ARBA00022475"/>
    </source>
</evidence>
<dbReference type="GO" id="GO:0005886">
    <property type="term" value="C:plasma membrane"/>
    <property type="evidence" value="ECO:0007669"/>
    <property type="project" value="UniProtKB-SubCell"/>
</dbReference>
<keyword evidence="6" id="KW-1133">Transmembrane helix</keyword>
<keyword evidence="8" id="KW-0472">Membrane</keyword>
<accession>A0A1R3JQ42</accession>
<keyword evidence="7 10" id="KW-0175">Coiled coil</keyword>
<evidence type="ECO:0000256" key="6">
    <source>
        <dbReference type="ARBA" id="ARBA00022989"/>
    </source>
</evidence>
<dbReference type="Proteomes" id="UP000187203">
    <property type="component" value="Unassembled WGS sequence"/>
</dbReference>
<evidence type="ECO:0000256" key="8">
    <source>
        <dbReference type="ARBA" id="ARBA00023136"/>
    </source>
</evidence>
<dbReference type="EMBL" id="AWUE01015535">
    <property type="protein sequence ID" value="OMO96924.1"/>
    <property type="molecule type" value="Genomic_DNA"/>
</dbReference>
<reference evidence="12" key="1">
    <citation type="submission" date="2013-09" db="EMBL/GenBank/DDBJ databases">
        <title>Corchorus olitorius genome sequencing.</title>
        <authorList>
            <person name="Alam M."/>
            <person name="Haque M.S."/>
            <person name="Islam M.S."/>
            <person name="Emdad E.M."/>
            <person name="Islam M.M."/>
            <person name="Ahmed B."/>
            <person name="Halim A."/>
            <person name="Hossen Q.M.M."/>
            <person name="Hossain M.Z."/>
            <person name="Ahmed R."/>
            <person name="Khan M.M."/>
            <person name="Islam R."/>
            <person name="Rashid M.M."/>
            <person name="Khan S.A."/>
            <person name="Rahman M.S."/>
            <person name="Alam M."/>
            <person name="Yahiya A.S."/>
            <person name="Khan M.S."/>
            <person name="Azam M.S."/>
            <person name="Haque T."/>
            <person name="Lashkar M.Z.H."/>
            <person name="Akhand A.I."/>
            <person name="Morshed G."/>
            <person name="Roy S."/>
            <person name="Uddin K.S."/>
            <person name="Rabeya T."/>
            <person name="Hossain A.S."/>
            <person name="Chowdhury A."/>
            <person name="Snigdha A.R."/>
            <person name="Mortoza M.S."/>
            <person name="Matin S.A."/>
            <person name="Hoque S.M.E."/>
            <person name="Islam M.K."/>
            <person name="Roy D.K."/>
            <person name="Haider R."/>
            <person name="Moosa M.M."/>
            <person name="Elias S.M."/>
            <person name="Hasan A.M."/>
            <person name="Jahan S."/>
            <person name="Shafiuddin M."/>
            <person name="Mahmood N."/>
            <person name="Shommy N.S."/>
        </authorList>
    </citation>
    <scope>NUCLEOTIDE SEQUENCE [LARGE SCALE GENOMIC DNA]</scope>
    <source>
        <strain evidence="12">cv. O-4</strain>
    </source>
</reference>
<evidence type="ECO:0000313" key="11">
    <source>
        <dbReference type="EMBL" id="OMO96924.1"/>
    </source>
</evidence>
<evidence type="ECO:0000256" key="10">
    <source>
        <dbReference type="SAM" id="Coils"/>
    </source>
</evidence>
<organism evidence="11 12">
    <name type="scientific">Corchorus olitorius</name>
    <dbReference type="NCBI Taxonomy" id="93759"/>
    <lineage>
        <taxon>Eukaryota</taxon>
        <taxon>Viridiplantae</taxon>
        <taxon>Streptophyta</taxon>
        <taxon>Embryophyta</taxon>
        <taxon>Tracheophyta</taxon>
        <taxon>Spermatophyta</taxon>
        <taxon>Magnoliopsida</taxon>
        <taxon>eudicotyledons</taxon>
        <taxon>Gunneridae</taxon>
        <taxon>Pentapetalae</taxon>
        <taxon>rosids</taxon>
        <taxon>malvids</taxon>
        <taxon>Malvales</taxon>
        <taxon>Malvaceae</taxon>
        <taxon>Grewioideae</taxon>
        <taxon>Apeibeae</taxon>
        <taxon>Corchorus</taxon>
    </lineage>
</organism>
<evidence type="ECO:0000256" key="2">
    <source>
        <dbReference type="ARBA" id="ARBA00004389"/>
    </source>
</evidence>
<evidence type="ECO:0000256" key="4">
    <source>
        <dbReference type="ARBA" id="ARBA00022692"/>
    </source>
</evidence>
<evidence type="ECO:0000256" key="7">
    <source>
        <dbReference type="ARBA" id="ARBA00023054"/>
    </source>
</evidence>
<keyword evidence="5" id="KW-0256">Endoplasmic reticulum</keyword>
<name>A0A1R3JQ42_9ROSI</name>
<evidence type="ECO:0000256" key="9">
    <source>
        <dbReference type="ARBA" id="ARBA00038080"/>
    </source>
</evidence>
<protein>
    <recommendedName>
        <fullName evidence="13">Proton pump-interactor 1-like protein</fullName>
    </recommendedName>
</protein>
<keyword evidence="4" id="KW-0812">Transmembrane</keyword>
<gene>
    <name evidence="11" type="ORF">COLO4_14960</name>
</gene>
<feature type="non-terminal residue" evidence="11">
    <location>
        <position position="1"/>
    </location>
</feature>
<dbReference type="OrthoDB" id="1159798at2759"/>
<keyword evidence="12" id="KW-1185">Reference proteome</keyword>
<comment type="caution">
    <text evidence="11">The sequence shown here is derived from an EMBL/GenBank/DDBJ whole genome shotgun (WGS) entry which is preliminary data.</text>
</comment>